<dbReference type="InterPro" id="IPR017907">
    <property type="entry name" value="Znf_RING_CS"/>
</dbReference>
<dbReference type="GO" id="GO:0003723">
    <property type="term" value="F:RNA binding"/>
    <property type="evidence" value="ECO:0007669"/>
    <property type="project" value="TreeGrafter"/>
</dbReference>
<evidence type="ECO:0000256" key="4">
    <source>
        <dbReference type="PROSITE-ProRule" id="PRU00175"/>
    </source>
</evidence>
<protein>
    <submittedName>
        <fullName evidence="7">Protein SCAF11</fullName>
    </submittedName>
</protein>
<feature type="compositionally biased region" description="Low complexity" evidence="5">
    <location>
        <begin position="1163"/>
        <end position="1173"/>
    </location>
</feature>
<keyword evidence="3" id="KW-0862">Zinc</keyword>
<evidence type="ECO:0000256" key="2">
    <source>
        <dbReference type="ARBA" id="ARBA00022771"/>
    </source>
</evidence>
<comment type="caution">
    <text evidence="7">The sequence shown here is derived from an EMBL/GenBank/DDBJ whole genome shotgun (WGS) entry which is preliminary data.</text>
</comment>
<feature type="region of interest" description="Disordered" evidence="5">
    <location>
        <begin position="31"/>
        <end position="75"/>
    </location>
</feature>
<proteinExistence type="predicted"/>
<organism evidence="7">
    <name type="scientific">Lamprotornis superbus</name>
    <dbReference type="NCBI Taxonomy" id="245042"/>
    <lineage>
        <taxon>Eukaryota</taxon>
        <taxon>Metazoa</taxon>
        <taxon>Chordata</taxon>
        <taxon>Craniata</taxon>
        <taxon>Vertebrata</taxon>
        <taxon>Euteleostomi</taxon>
        <taxon>Archelosauria</taxon>
        <taxon>Archosauria</taxon>
        <taxon>Dinosauria</taxon>
        <taxon>Saurischia</taxon>
        <taxon>Theropoda</taxon>
        <taxon>Coelurosauria</taxon>
        <taxon>Aves</taxon>
        <taxon>Neognathae</taxon>
        <taxon>Neoaves</taxon>
        <taxon>Telluraves</taxon>
        <taxon>Australaves</taxon>
        <taxon>Passeriformes</taxon>
        <taxon>Sturnidae</taxon>
        <taxon>Lamprotornis</taxon>
    </lineage>
</organism>
<feature type="compositionally biased region" description="Basic residues" evidence="5">
    <location>
        <begin position="811"/>
        <end position="821"/>
    </location>
</feature>
<feature type="region of interest" description="Disordered" evidence="5">
    <location>
        <begin position="598"/>
        <end position="1148"/>
    </location>
</feature>
<dbReference type="EMBL" id="JADDUC010000100">
    <property type="protein sequence ID" value="KAG0118828.1"/>
    <property type="molecule type" value="Genomic_DNA"/>
</dbReference>
<feature type="region of interest" description="Disordered" evidence="5">
    <location>
        <begin position="375"/>
        <end position="518"/>
    </location>
</feature>
<feature type="compositionally biased region" description="Basic and acidic residues" evidence="5">
    <location>
        <begin position="984"/>
        <end position="1026"/>
    </location>
</feature>
<reference evidence="7" key="1">
    <citation type="submission" date="2020-10" db="EMBL/GenBank/DDBJ databases">
        <title>Feather gene expression reveals the developmental basis of iridescence in African starlings.</title>
        <authorList>
            <person name="Rubenstein D.R."/>
        </authorList>
    </citation>
    <scope>NUCLEOTIDE SEQUENCE</scope>
    <source>
        <strain evidence="7">SS15</strain>
        <tissue evidence="7">Liver</tissue>
    </source>
</reference>
<dbReference type="PROSITE" id="PS50089">
    <property type="entry name" value="ZF_RING_2"/>
    <property type="match status" value="1"/>
</dbReference>
<feature type="compositionally biased region" description="Low complexity" evidence="5">
    <location>
        <begin position="414"/>
        <end position="436"/>
    </location>
</feature>
<feature type="compositionally biased region" description="Basic and acidic residues" evidence="5">
    <location>
        <begin position="833"/>
        <end position="853"/>
    </location>
</feature>
<dbReference type="GO" id="GO:0008270">
    <property type="term" value="F:zinc ion binding"/>
    <property type="evidence" value="ECO:0007669"/>
    <property type="project" value="UniProtKB-KW"/>
</dbReference>
<feature type="compositionally biased region" description="Basic and acidic residues" evidence="5">
    <location>
        <begin position="961"/>
        <end position="976"/>
    </location>
</feature>
<reference evidence="8" key="3">
    <citation type="submission" date="2022-01" db="EMBL/GenBank/DDBJ databases">
        <authorList>
            <person name="Rubenstein D.R."/>
        </authorList>
    </citation>
    <scope>NUCLEOTIDE SEQUENCE</scope>
    <source>
        <strain evidence="8">SS15</strain>
        <tissue evidence="8">Liver</tissue>
    </source>
</reference>
<evidence type="ECO:0000259" key="6">
    <source>
        <dbReference type="PROSITE" id="PS50089"/>
    </source>
</evidence>
<dbReference type="PROSITE" id="PS00518">
    <property type="entry name" value="ZF_RING_1"/>
    <property type="match status" value="1"/>
</dbReference>
<sequence length="2311" mass="258464">RRLCRNGAAPPLGPRRPCRCAPLATRGHVAARRALSARGPASPGSPEAAEGARAGRPGPAAPCGAEPAPGNVAAPGEENEESCSCSTLLHDGNTCPICLNCLLEQEIGFPENCSHTFCMTCILKWAEFVIKIIFQTEASCPIDRRPFQAVCRLDALDKQIKVQVTKQLKRKEEEENCACNKKTYSHVKMRSFVRRAVFPDRGPVTVKLSRIVKKKYSNILYDKQNKNAFSVKINKPVQYPAAELPAHLRTATGQHTVHGWAYPEDRPAGMNVSELISSAHFWLVVAVKNPFLAVEMTEFTEVNAGIRQKRQELELSCSSVIARVESVPLISYGAEAETFLLTSSAVAGRVLPTNTRPLENFESLGKGYAVACTQEGEEKKEASGSSGTRGSRRKSVTTTPTRRSARNSKNEALSQSRSSPRSSSSACSAPDSNNPSLNKTHSEAENAPPKRKSKRAVKQQTPAVKKKLRSSARSERFPCSSVEDDDIAEPEAVLTLDEDHQLDNESNNASLSQKDNVEMESANGLGSCIEHAEIKETTGECDRDENTSGSADVSFSFQEPPILTLGSESQEFEAKNVTEKNVDLANQDNCENTLEQVETVASPKDDVCDHATSEKVDQTSCSPQKELMEDIETSTKVDQPIASPENELLEPLGKDQPLESPRSQLPEHPEDMEIDNSETELKPVEDCAKPVQDEEPDALIHNVSMDSTSEQPLKENTISESEEGGTSESPPVNAEHKHFGEDNNEVIPMDCDSFCSDQNEPKIEHLPPPESTEQGEVNSLQCDVGNSASGSDEKDETVPQERESQPELKKEKKARTRRSRFHSPSTTWSPSGREGRKSQSPSPKRETAGDRSSRSPKKVPVREGRRSLSCSPKKDTFRDEKKTPPRSPQRETVRESRRSSSRSGTKDSSPRRKSRSRSSDRDNQRRDRDRERRNRRQSRSQSRSRSRSRSRTRNKGSSFSRNERESHSPRWKERWANDSWRSPRGNDRYRRSDQEKQNENLKKEKDINTEKSNDDQCSSDKQRNDCPDWVMERINSVPEVRNREREKPHWEEGRHDNAGQSWNKNFGSGWIPNRGRGQRGRGGRGRSGFMYGDQSENHWQNRKPLSGNSDGSGNEASRFSEQQPYKRKNEQEYSFDTPADRSGWTSASSWAVRKTLPADVQNYYSRRGRNSSSPQSGWGMRQEEETPEQDPNIKDQGNQQGDGSQLPINMMQQQMNVMPQVNAQHQPMNIFPYPVGVHPPLMNMQRNPFNIHPPMPMHLPTGVPLIQVAAPTNISQGLPPPPPPPPPSQQVNYIASQQDGKQLQQAVYIKSFYIKERNMNNLEENPWPCKKISWYFSQHFISCLCIYICKFKLITNMKIDVFKQHHYDAGMQGILLLGSELENGSHCGDMEDALLLKLFCLFLSLSRSNGIPNASHVSNSMSAPALPASAAVLGNMGAVQGPNSGNATSSGHMKSSNATVKLGESKASVTVEASADSSKKDQASSKFSKLLIQEKAAQEVKLAIKPFYQNKDITKEEYKEIVRKAVDKVCHSKSGEVNSAKVANLVRAYVDKYKHSRKKNPEEAVSLKSRKLEFIQRDGNWGRWKKTREDLNWENGGVILFLVLQLLGRREAVTGCHVVGAVTIKCIALICRLCSCFSQEAARSLLVRLPEKGSTATSESWVCSSRVKVSLHPAVPVCRYSKLEKTNAGGKESIHSGTCKTSRGFRARVEYCCGKPTGQDSKPWACPACRPKQGAALLKYPRGIGNHPAPGSCSAPAELQPHMLQVHPLPCRTPCNVLAPSACCPCHTLQLAHTSPDPACQGTSALGLSAATHARNSTSNYLVERAEEGGRQWDEYACLQLLQDVLLPQTAGRQAVINTNGCAVQPCHRALCREHQELHHQAQLSINFLPIGTYVLNWAILLEQWARKYFPEMPLATRAGLQLVAAARGVLSSVKRLQQKHSGRERASYCSALCIPDTLGCFTFKDSNPKISLTVKPSEESCFILCEKTLLLKKYYSSPLTFVMEKLKKKEIDKKLLKHQLADAPFSCANRTLGQCCEESLLQQSLDQISPNLDHKTGRNTASYKTIHLSCVTQELYTINNFPFVLQAFPCYKGMRLKSLTYWKAFDFLLVHVHLALILQAKHLWNSAYPAWGKEKDSKNGVWKFSIKFLLFSEVICERKSAPLPHDRKPVMVSETTYKKRGGELQLMHCIFEGKQNARFFLTNKLMNMHRETERKGILRQQNEQTFRQGDIKQSSSDLQISTKWHTQQAAFLFVQLQILNSTIVNDIEEVCKLLKLQSVEEQKASFSEYLKYYVRDIDQVHIFSHVISQH</sequence>
<feature type="compositionally biased region" description="Polar residues" evidence="5">
    <location>
        <begin position="771"/>
        <end position="790"/>
    </location>
</feature>
<feature type="compositionally biased region" description="Polar residues" evidence="5">
    <location>
        <begin position="504"/>
        <end position="514"/>
    </location>
</feature>
<feature type="compositionally biased region" description="Polar residues" evidence="5">
    <location>
        <begin position="1195"/>
        <end position="1206"/>
    </location>
</feature>
<dbReference type="Proteomes" id="UP000618051">
    <property type="component" value="Unassembled WGS sequence"/>
</dbReference>
<feature type="compositionally biased region" description="Basic and acidic residues" evidence="5">
    <location>
        <begin position="860"/>
        <end position="910"/>
    </location>
</feature>
<gene>
    <name evidence="8" type="ORF">IHE44_0012433</name>
    <name evidence="7" type="ORF">IHE44_015196</name>
</gene>
<keyword evidence="2 4" id="KW-0863">Zinc-finger</keyword>
<feature type="compositionally biased region" description="Basic and acidic residues" evidence="5">
    <location>
        <begin position="796"/>
        <end position="810"/>
    </location>
</feature>
<feature type="compositionally biased region" description="Low complexity" evidence="5">
    <location>
        <begin position="44"/>
        <end position="70"/>
    </location>
</feature>
<feature type="compositionally biased region" description="Basic and acidic residues" evidence="5">
    <location>
        <begin position="917"/>
        <end position="932"/>
    </location>
</feature>
<feature type="compositionally biased region" description="Polar residues" evidence="5">
    <location>
        <begin position="547"/>
        <end position="557"/>
    </location>
</feature>
<evidence type="ECO:0000313" key="7">
    <source>
        <dbReference type="EMBL" id="KAG0118828.1"/>
    </source>
</evidence>
<name>A0A835NMW6_9PASS</name>
<reference evidence="8 9" key="2">
    <citation type="journal article" date="2021" name="J. Hered.">
        <title>Feather Gene Expression Elucidates the Developmental Basis of Plumage Iridescence in African Starlings.</title>
        <authorList>
            <person name="Rubenstein D.R."/>
            <person name="Corvelo A."/>
            <person name="MacManes M.D."/>
            <person name="Maia R."/>
            <person name="Narzisi G."/>
            <person name="Rousaki A."/>
            <person name="Vandenabeele P."/>
            <person name="Shawkey M.D."/>
            <person name="Solomon J."/>
        </authorList>
    </citation>
    <scope>NUCLEOTIDE SEQUENCE [LARGE SCALE GENOMIC DNA]</scope>
    <source>
        <strain evidence="8">SS15</strain>
    </source>
</reference>
<evidence type="ECO:0000256" key="5">
    <source>
        <dbReference type="SAM" id="MobiDB-lite"/>
    </source>
</evidence>
<evidence type="ECO:0000313" key="9">
    <source>
        <dbReference type="Proteomes" id="UP000618051"/>
    </source>
</evidence>
<dbReference type="CDD" id="cd16636">
    <property type="entry name" value="mRING-HC-C3HC3D_SCAF11"/>
    <property type="match status" value="1"/>
</dbReference>
<feature type="compositionally biased region" description="Basic residues" evidence="5">
    <location>
        <begin position="933"/>
        <end position="954"/>
    </location>
</feature>
<feature type="domain" description="RING-type" evidence="6">
    <location>
        <begin position="95"/>
        <end position="144"/>
    </location>
</feature>
<evidence type="ECO:0000256" key="1">
    <source>
        <dbReference type="ARBA" id="ARBA00022723"/>
    </source>
</evidence>
<evidence type="ECO:0000256" key="3">
    <source>
        <dbReference type="ARBA" id="ARBA00022833"/>
    </source>
</evidence>
<keyword evidence="9" id="KW-1185">Reference proteome</keyword>
<feature type="compositionally biased region" description="Polar residues" evidence="5">
    <location>
        <begin position="704"/>
        <end position="718"/>
    </location>
</feature>
<dbReference type="PANTHER" id="PTHR47048:SF1">
    <property type="entry name" value="PROTEIN SCAF11"/>
    <property type="match status" value="1"/>
</dbReference>
<feature type="region of interest" description="Disordered" evidence="5">
    <location>
        <begin position="1163"/>
        <end position="1206"/>
    </location>
</feature>
<dbReference type="PANTHER" id="PTHR47048">
    <property type="entry name" value="PROTEIN SCAF11"/>
    <property type="match status" value="1"/>
</dbReference>
<feature type="compositionally biased region" description="Basic and acidic residues" evidence="5">
    <location>
        <begin position="603"/>
        <end position="617"/>
    </location>
</feature>
<dbReference type="InterPro" id="IPR001841">
    <property type="entry name" value="Znf_RING"/>
</dbReference>
<feature type="compositionally biased region" description="Basic and acidic residues" evidence="5">
    <location>
        <begin position="536"/>
        <end position="546"/>
    </location>
</feature>
<dbReference type="SUPFAM" id="SSF57850">
    <property type="entry name" value="RING/U-box"/>
    <property type="match status" value="1"/>
</dbReference>
<dbReference type="GO" id="GO:0000245">
    <property type="term" value="P:spliceosomal complex assembly"/>
    <property type="evidence" value="ECO:0007669"/>
    <property type="project" value="TreeGrafter"/>
</dbReference>
<dbReference type="Pfam" id="PF23030">
    <property type="entry name" value="SCAF11-like_C"/>
    <property type="match status" value="1"/>
</dbReference>
<feature type="compositionally biased region" description="Basic and acidic residues" evidence="5">
    <location>
        <begin position="679"/>
        <end position="692"/>
    </location>
</feature>
<dbReference type="EMBL" id="JADDUC020000005">
    <property type="protein sequence ID" value="KAI1239316.1"/>
    <property type="molecule type" value="Genomic_DNA"/>
</dbReference>
<dbReference type="OrthoDB" id="1935339at2759"/>
<dbReference type="InterPro" id="IPR057031">
    <property type="entry name" value="SFR19-like_C"/>
</dbReference>
<feature type="compositionally biased region" description="Polar residues" evidence="5">
    <location>
        <begin position="1106"/>
        <end position="1123"/>
    </location>
</feature>
<evidence type="ECO:0000313" key="8">
    <source>
        <dbReference type="EMBL" id="KAI1239316.1"/>
    </source>
</evidence>
<feature type="non-terminal residue" evidence="7">
    <location>
        <position position="1"/>
    </location>
</feature>
<keyword evidence="1" id="KW-0479">Metal-binding</keyword>
<dbReference type="Gene3D" id="3.30.40.10">
    <property type="entry name" value="Zinc/RING finger domain, C3HC4 (zinc finger)"/>
    <property type="match status" value="1"/>
</dbReference>
<accession>A0A835NMW6</accession>
<feature type="region of interest" description="Disordered" evidence="5">
    <location>
        <begin position="536"/>
        <end position="560"/>
    </location>
</feature>
<feature type="compositionally biased region" description="Basic and acidic residues" evidence="5">
    <location>
        <begin position="1040"/>
        <end position="1057"/>
    </location>
</feature>
<dbReference type="InterPro" id="IPR013083">
    <property type="entry name" value="Znf_RING/FYVE/PHD"/>
</dbReference>